<protein>
    <recommendedName>
        <fullName evidence="3">DUF3775 domain-containing protein</fullName>
    </recommendedName>
</protein>
<reference evidence="1 2" key="1">
    <citation type="submission" date="2017-10" db="EMBL/GenBank/DDBJ databases">
        <title>Frigbacter circumglobatus gen. nov. sp. nov., isolated from sediment cultured in situ.</title>
        <authorList>
            <person name="Zhao Z."/>
        </authorList>
    </citation>
    <scope>NUCLEOTIDE SEQUENCE [LARGE SCALE GENOMIC DNA]</scope>
    <source>
        <strain evidence="1 2">ZYL</strain>
    </source>
</reference>
<evidence type="ECO:0000313" key="1">
    <source>
        <dbReference type="EMBL" id="PHZ85698.1"/>
    </source>
</evidence>
<accession>A0A2G4YTP6</accession>
<dbReference type="InterPro" id="IPR022254">
    <property type="entry name" value="DUF3775"/>
</dbReference>
<evidence type="ECO:0008006" key="3">
    <source>
        <dbReference type="Google" id="ProtNLM"/>
    </source>
</evidence>
<sequence length="136" mass="15289">MDALRQDKVEYIIAMAREVAESSPAIIDEELAEESEPNHFSELSLAAQAEDSTIEDFASDTTYQELKSVINGMHDDERSELVALMWVGRGTYSKSEWNNAVADAREASNDHTAEYMMRTNLMPDYLDEGLSIMSDD</sequence>
<comment type="caution">
    <text evidence="1">The sequence shown here is derived from an EMBL/GenBank/DDBJ whole genome shotgun (WGS) entry which is preliminary data.</text>
</comment>
<dbReference type="Proteomes" id="UP000229730">
    <property type="component" value="Unassembled WGS sequence"/>
</dbReference>
<dbReference type="RefSeq" id="WP_099471282.1">
    <property type="nucleotide sequence ID" value="NZ_CP041025.1"/>
</dbReference>
<dbReference type="AlphaFoldDB" id="A0A2G4YTP6"/>
<gene>
    <name evidence="1" type="ORF">CRD36_03150</name>
</gene>
<dbReference type="OrthoDB" id="5641374at2"/>
<dbReference type="InParanoid" id="A0A2G4YTP6"/>
<organism evidence="1 2">
    <name type="scientific">Paremcibacter congregatus</name>
    <dbReference type="NCBI Taxonomy" id="2043170"/>
    <lineage>
        <taxon>Bacteria</taxon>
        <taxon>Pseudomonadati</taxon>
        <taxon>Pseudomonadota</taxon>
        <taxon>Alphaproteobacteria</taxon>
        <taxon>Emcibacterales</taxon>
        <taxon>Emcibacteraceae</taxon>
        <taxon>Paremcibacter</taxon>
    </lineage>
</organism>
<proteinExistence type="predicted"/>
<name>A0A2G4YTP6_9PROT</name>
<keyword evidence="2" id="KW-1185">Reference proteome</keyword>
<dbReference type="EMBL" id="PDEM01000009">
    <property type="protein sequence ID" value="PHZ85698.1"/>
    <property type="molecule type" value="Genomic_DNA"/>
</dbReference>
<evidence type="ECO:0000313" key="2">
    <source>
        <dbReference type="Proteomes" id="UP000229730"/>
    </source>
</evidence>
<dbReference type="Pfam" id="PF12616">
    <property type="entry name" value="DUF3775"/>
    <property type="match status" value="1"/>
</dbReference>